<keyword evidence="1" id="KW-0812">Transmembrane</keyword>
<organism evidence="2 3">
    <name type="scientific">Ferrimonas marina</name>
    <dbReference type="NCBI Taxonomy" id="299255"/>
    <lineage>
        <taxon>Bacteria</taxon>
        <taxon>Pseudomonadati</taxon>
        <taxon>Pseudomonadota</taxon>
        <taxon>Gammaproteobacteria</taxon>
        <taxon>Alteromonadales</taxon>
        <taxon>Ferrimonadaceae</taxon>
        <taxon>Ferrimonas</taxon>
    </lineage>
</organism>
<accession>A0A1M5Z5T7</accession>
<dbReference type="RefSeq" id="WP_143165820.1">
    <property type="nucleotide sequence ID" value="NZ_FQXG01000009.1"/>
</dbReference>
<reference evidence="3" key="1">
    <citation type="submission" date="2016-11" db="EMBL/GenBank/DDBJ databases">
        <authorList>
            <person name="Varghese N."/>
            <person name="Submissions S."/>
        </authorList>
    </citation>
    <scope>NUCLEOTIDE SEQUENCE [LARGE SCALE GENOMIC DNA]</scope>
    <source>
        <strain evidence="3">DSM 16917</strain>
    </source>
</reference>
<dbReference type="AlphaFoldDB" id="A0A1M5Z5T7"/>
<evidence type="ECO:0000313" key="2">
    <source>
        <dbReference type="EMBL" id="SHI19602.1"/>
    </source>
</evidence>
<gene>
    <name evidence="2" type="ORF">SAMN02745129_4711</name>
</gene>
<evidence type="ECO:0000256" key="1">
    <source>
        <dbReference type="SAM" id="Phobius"/>
    </source>
</evidence>
<keyword evidence="3" id="KW-1185">Reference proteome</keyword>
<keyword evidence="1" id="KW-1133">Transmembrane helix</keyword>
<protein>
    <submittedName>
        <fullName evidence="2">Uncharacterized protein</fullName>
    </submittedName>
</protein>
<feature type="transmembrane region" description="Helical" evidence="1">
    <location>
        <begin position="78"/>
        <end position="97"/>
    </location>
</feature>
<keyword evidence="1" id="KW-0472">Membrane</keyword>
<feature type="transmembrane region" description="Helical" evidence="1">
    <location>
        <begin position="103"/>
        <end position="122"/>
    </location>
</feature>
<evidence type="ECO:0000313" key="3">
    <source>
        <dbReference type="Proteomes" id="UP000184268"/>
    </source>
</evidence>
<dbReference type="EMBL" id="FQXG01000009">
    <property type="protein sequence ID" value="SHI19602.1"/>
    <property type="molecule type" value="Genomic_DNA"/>
</dbReference>
<dbReference type="Proteomes" id="UP000184268">
    <property type="component" value="Unassembled WGS sequence"/>
</dbReference>
<sequence length="144" mass="16204">MGAINKKQTMEYGKSTRVDESVRASLAPVMRLLDKTRYPYRLRKQRLEISLGFMLGKLRVTYNEELDSFDYKTQLPGAIYLMTMVLFQAFVSTTSYSSSGLHIVLTLGLVSSATLVLVGALMQESLAQQLRFALAKDPKADQDR</sequence>
<dbReference type="STRING" id="299255.SAMN02745129_4711"/>
<name>A0A1M5Z5T7_9GAMM</name>
<proteinExistence type="predicted"/>